<dbReference type="InterPro" id="IPR011006">
    <property type="entry name" value="CheY-like_superfamily"/>
</dbReference>
<feature type="domain" description="Response regulatory" evidence="6">
    <location>
        <begin position="3"/>
        <end position="116"/>
    </location>
</feature>
<feature type="modified residue" description="4-aspartylphosphate" evidence="5">
    <location>
        <position position="53"/>
    </location>
</feature>
<dbReference type="GO" id="GO:0006355">
    <property type="term" value="P:regulation of DNA-templated transcription"/>
    <property type="evidence" value="ECO:0007669"/>
    <property type="project" value="InterPro"/>
</dbReference>
<evidence type="ECO:0000313" key="7">
    <source>
        <dbReference type="EMBL" id="QMV41305.1"/>
    </source>
</evidence>
<keyword evidence="5" id="KW-0597">Phosphoprotein</keyword>
<dbReference type="InterPro" id="IPR016032">
    <property type="entry name" value="Sig_transdc_resp-reg_C-effctor"/>
</dbReference>
<dbReference type="KEGG" id="cchl:FPL14_08955"/>
<dbReference type="SUPFAM" id="SSF46894">
    <property type="entry name" value="C-terminal effector domain of the bipartite response regulators"/>
    <property type="match status" value="1"/>
</dbReference>
<evidence type="ECO:0000313" key="8">
    <source>
        <dbReference type="Proteomes" id="UP000515679"/>
    </source>
</evidence>
<reference evidence="7 8" key="1">
    <citation type="submission" date="2019-07" db="EMBL/GenBank/DDBJ databases">
        <authorList>
            <person name="Kim J.K."/>
            <person name="Cheong H.-M."/>
            <person name="Choi Y."/>
            <person name="Hwang K.J."/>
            <person name="Lee S."/>
            <person name="Choi C."/>
        </authorList>
    </citation>
    <scope>NUCLEOTIDE SEQUENCE [LARGE SCALE GENOMIC DNA]</scope>
    <source>
        <strain evidence="7 8">KS 22</strain>
    </source>
</reference>
<evidence type="ECO:0000256" key="4">
    <source>
        <dbReference type="ARBA" id="ARBA00023163"/>
    </source>
</evidence>
<dbReference type="PROSITE" id="PS50110">
    <property type="entry name" value="RESPONSE_REGULATORY"/>
    <property type="match status" value="1"/>
</dbReference>
<keyword evidence="1" id="KW-0902">Two-component regulatory system</keyword>
<dbReference type="EMBL" id="CP041969">
    <property type="protein sequence ID" value="QMV41305.1"/>
    <property type="molecule type" value="Genomic_DNA"/>
</dbReference>
<organism evidence="7 8">
    <name type="scientific">Cohnella cholangitidis</name>
    <dbReference type="NCBI Taxonomy" id="2598458"/>
    <lineage>
        <taxon>Bacteria</taxon>
        <taxon>Bacillati</taxon>
        <taxon>Bacillota</taxon>
        <taxon>Bacilli</taxon>
        <taxon>Bacillales</taxon>
        <taxon>Paenibacillaceae</taxon>
        <taxon>Cohnella</taxon>
    </lineage>
</organism>
<dbReference type="Pfam" id="PF00072">
    <property type="entry name" value="Response_reg"/>
    <property type="match status" value="1"/>
</dbReference>
<dbReference type="SMART" id="SM00448">
    <property type="entry name" value="REC"/>
    <property type="match status" value="1"/>
</dbReference>
<dbReference type="InterPro" id="IPR005158">
    <property type="entry name" value="BTAD"/>
</dbReference>
<evidence type="ECO:0000256" key="3">
    <source>
        <dbReference type="ARBA" id="ARBA00023125"/>
    </source>
</evidence>
<dbReference type="Gene3D" id="3.40.50.2300">
    <property type="match status" value="1"/>
</dbReference>
<dbReference type="RefSeq" id="WP_182302664.1">
    <property type="nucleotide sequence ID" value="NZ_CP041969.1"/>
</dbReference>
<dbReference type="InterPro" id="IPR001789">
    <property type="entry name" value="Sig_transdc_resp-reg_receiver"/>
</dbReference>
<dbReference type="PANTHER" id="PTHR35807">
    <property type="entry name" value="TRANSCRIPTIONAL REGULATOR REDD-RELATED"/>
    <property type="match status" value="1"/>
</dbReference>
<dbReference type="SUPFAM" id="SSF52172">
    <property type="entry name" value="CheY-like"/>
    <property type="match status" value="1"/>
</dbReference>
<name>A0A7G5BWH1_9BACL</name>
<dbReference type="Gene3D" id="1.25.40.10">
    <property type="entry name" value="Tetratricopeptide repeat domain"/>
    <property type="match status" value="1"/>
</dbReference>
<sequence length="377" mass="42623">MMRAIVVDDELLVAEQIDRMLVHAGVKVLGRCVNPHEALGMAAELQPDVLFLDIEMPELSGLEIAERVYADKLDMEVVFITAHNQYAIDAFRVNALDYLLKPVMEEDLERSLERVGRRRQHRGGAVGSGGQRTAVAALFGKFTLHMDDALEPVRWVTAKCAELLAYMLLQSWEKEVSKWELFEVLWPTQNEEKAGINLRSTVSRINKTLRDCRSGMALASVKNGYRLALSDEALSVDAAELELFVLGAAEPNAGNLAYVEQLVLRCSRPFLQEFDGAWCEPYRKRYRQYFLHLGQKLLLYYEKTEAEPLKALRLADLLVEHDPYDESLREAALKQHHRFGGSQRAAAYYEAYAELIHTELGAVPGDTLTALLRNLTD</sequence>
<dbReference type="InterPro" id="IPR011990">
    <property type="entry name" value="TPR-like_helical_dom_sf"/>
</dbReference>
<dbReference type="Gene3D" id="1.10.10.10">
    <property type="entry name" value="Winged helix-like DNA-binding domain superfamily/Winged helix DNA-binding domain"/>
    <property type="match status" value="1"/>
</dbReference>
<dbReference type="InterPro" id="IPR036388">
    <property type="entry name" value="WH-like_DNA-bd_sf"/>
</dbReference>
<protein>
    <submittedName>
        <fullName evidence="7">Response regulator</fullName>
    </submittedName>
</protein>
<dbReference type="GO" id="GO:0003677">
    <property type="term" value="F:DNA binding"/>
    <property type="evidence" value="ECO:0007669"/>
    <property type="project" value="UniProtKB-KW"/>
</dbReference>
<evidence type="ECO:0000256" key="1">
    <source>
        <dbReference type="ARBA" id="ARBA00023012"/>
    </source>
</evidence>
<evidence type="ECO:0000256" key="5">
    <source>
        <dbReference type="PROSITE-ProRule" id="PRU00169"/>
    </source>
</evidence>
<keyword evidence="2" id="KW-0805">Transcription regulation</keyword>
<keyword evidence="3" id="KW-0238">DNA-binding</keyword>
<dbReference type="Proteomes" id="UP000515679">
    <property type="component" value="Chromosome"/>
</dbReference>
<dbReference type="InterPro" id="IPR051677">
    <property type="entry name" value="AfsR-DnrI-RedD_regulator"/>
</dbReference>
<accession>A0A7G5BWH1</accession>
<proteinExistence type="predicted"/>
<dbReference type="SMART" id="SM01043">
    <property type="entry name" value="BTAD"/>
    <property type="match status" value="1"/>
</dbReference>
<dbReference type="Pfam" id="PF03704">
    <property type="entry name" value="BTAD"/>
    <property type="match status" value="1"/>
</dbReference>
<keyword evidence="8" id="KW-1185">Reference proteome</keyword>
<dbReference type="AlphaFoldDB" id="A0A7G5BWH1"/>
<dbReference type="GO" id="GO:0000160">
    <property type="term" value="P:phosphorelay signal transduction system"/>
    <property type="evidence" value="ECO:0007669"/>
    <property type="project" value="UniProtKB-KW"/>
</dbReference>
<evidence type="ECO:0000256" key="2">
    <source>
        <dbReference type="ARBA" id="ARBA00023015"/>
    </source>
</evidence>
<evidence type="ECO:0000259" key="6">
    <source>
        <dbReference type="PROSITE" id="PS50110"/>
    </source>
</evidence>
<gene>
    <name evidence="7" type="ORF">FPL14_08955</name>
</gene>
<keyword evidence="4" id="KW-0804">Transcription</keyword>